<proteinExistence type="predicted"/>
<keyword evidence="3" id="KW-1185">Reference proteome</keyword>
<dbReference type="Proteomes" id="UP000197174">
    <property type="component" value="Unassembled WGS sequence"/>
</dbReference>
<evidence type="ECO:0000313" key="2">
    <source>
        <dbReference type="EMBL" id="OWV01341.1"/>
    </source>
</evidence>
<feature type="compositionally biased region" description="Gly residues" evidence="1">
    <location>
        <begin position="70"/>
        <end position="83"/>
    </location>
</feature>
<sequence length="107" mass="11011">MREKYPDLPGTGRPGTGRPGRRRPGPSTRISSAPPGFPPVGGWTVAHPPGGRQAPPADAQVRRTGTAGRPPGGGRAHPGLRGAGGRRPRHGGRSVPSRGRWPPLTSG</sequence>
<dbReference type="AlphaFoldDB" id="A0A246RGE9"/>
<reference evidence="2 3" key="1">
    <citation type="submission" date="2017-03" db="EMBL/GenBank/DDBJ databases">
        <title>Whole genome sequence of Micromonospora wenchangensis, isolated from mangrove soil.</title>
        <authorList>
            <person name="Yang H."/>
        </authorList>
    </citation>
    <scope>NUCLEOTIDE SEQUENCE [LARGE SCALE GENOMIC DNA]</scope>
    <source>
        <strain evidence="2 3">CCTCC AA 2012002</strain>
    </source>
</reference>
<evidence type="ECO:0000313" key="3">
    <source>
        <dbReference type="Proteomes" id="UP000197174"/>
    </source>
</evidence>
<accession>A0A246RGE9</accession>
<dbReference type="EMBL" id="MZMV01000063">
    <property type="protein sequence ID" value="OWV01341.1"/>
    <property type="molecule type" value="Genomic_DNA"/>
</dbReference>
<comment type="caution">
    <text evidence="2">The sequence shown here is derived from an EMBL/GenBank/DDBJ whole genome shotgun (WGS) entry which is preliminary data.</text>
</comment>
<evidence type="ECO:0000256" key="1">
    <source>
        <dbReference type="SAM" id="MobiDB-lite"/>
    </source>
</evidence>
<protein>
    <submittedName>
        <fullName evidence="2">Uncharacterized protein</fullName>
    </submittedName>
</protein>
<name>A0A246RGE9_9ACTN</name>
<feature type="region of interest" description="Disordered" evidence="1">
    <location>
        <begin position="1"/>
        <end position="107"/>
    </location>
</feature>
<organism evidence="2 3">
    <name type="scientific">Micromonospora wenchangensis</name>
    <dbReference type="NCBI Taxonomy" id="1185415"/>
    <lineage>
        <taxon>Bacteria</taxon>
        <taxon>Bacillati</taxon>
        <taxon>Actinomycetota</taxon>
        <taxon>Actinomycetes</taxon>
        <taxon>Micromonosporales</taxon>
        <taxon>Micromonosporaceae</taxon>
        <taxon>Micromonospora</taxon>
    </lineage>
</organism>
<gene>
    <name evidence="2" type="ORF">B5D80_26920</name>
</gene>